<dbReference type="Proteomes" id="UP000431269">
    <property type="component" value="Chromosome"/>
</dbReference>
<dbReference type="InterPro" id="IPR039536">
    <property type="entry name" value="TetR_C_Proteobacteria"/>
</dbReference>
<dbReference type="PROSITE" id="PS50977">
    <property type="entry name" value="HTH_TETR_2"/>
    <property type="match status" value="1"/>
</dbReference>
<dbReference type="Pfam" id="PF00440">
    <property type="entry name" value="TetR_N"/>
    <property type="match status" value="1"/>
</dbReference>
<name>A0A6I6MRN8_9CAUL</name>
<dbReference type="FunFam" id="1.10.10.60:FF:000141">
    <property type="entry name" value="TetR family transcriptional regulator"/>
    <property type="match status" value="1"/>
</dbReference>
<dbReference type="AlphaFoldDB" id="A0A6I6MRN8"/>
<dbReference type="InterPro" id="IPR050109">
    <property type="entry name" value="HTH-type_TetR-like_transc_reg"/>
</dbReference>
<keyword evidence="7" id="KW-1185">Reference proteome</keyword>
<evidence type="ECO:0000256" key="1">
    <source>
        <dbReference type="ARBA" id="ARBA00023015"/>
    </source>
</evidence>
<dbReference type="GO" id="GO:0003700">
    <property type="term" value="F:DNA-binding transcription factor activity"/>
    <property type="evidence" value="ECO:0007669"/>
    <property type="project" value="TreeGrafter"/>
</dbReference>
<dbReference type="InterPro" id="IPR001647">
    <property type="entry name" value="HTH_TetR"/>
</dbReference>
<keyword evidence="1" id="KW-0805">Transcription regulation</keyword>
<keyword evidence="2 4" id="KW-0238">DNA-binding</keyword>
<dbReference type="Gene3D" id="1.10.357.10">
    <property type="entry name" value="Tetracycline Repressor, domain 2"/>
    <property type="match status" value="1"/>
</dbReference>
<evidence type="ECO:0000313" key="7">
    <source>
        <dbReference type="Proteomes" id="UP000431269"/>
    </source>
</evidence>
<dbReference type="PANTHER" id="PTHR30055">
    <property type="entry name" value="HTH-TYPE TRANSCRIPTIONAL REGULATOR RUTR"/>
    <property type="match status" value="1"/>
</dbReference>
<dbReference type="SUPFAM" id="SSF46689">
    <property type="entry name" value="Homeodomain-like"/>
    <property type="match status" value="1"/>
</dbReference>
<evidence type="ECO:0000313" key="6">
    <source>
        <dbReference type="EMBL" id="QGZ94292.1"/>
    </source>
</evidence>
<keyword evidence="3" id="KW-0804">Transcription</keyword>
<dbReference type="InterPro" id="IPR009057">
    <property type="entry name" value="Homeodomain-like_sf"/>
</dbReference>
<dbReference type="KEGG" id="tsv:DSM104635_01108"/>
<feature type="domain" description="HTH tetR-type" evidence="5">
    <location>
        <begin position="12"/>
        <end position="72"/>
    </location>
</feature>
<sequence length="203" mass="23017">MASQARAPDRGVARRQAFLQAAREVFLEQGYEAASVNDVVRRAGGSLATLYAQFGNKEGLFLAVTQDQHERFIRDITPDSVDHLQLEAGLQAIGEHYVRALLMPENLAFFRIVVGEGRKFPEHLQRYIYTGAERVRAVIARFLEARGAQIDDHEMAASYLLELWRSRHHYRALADDAYRVTDRELSEHVGAAVCFFMRAAKPK</sequence>
<feature type="DNA-binding region" description="H-T-H motif" evidence="4">
    <location>
        <begin position="35"/>
        <end position="54"/>
    </location>
</feature>
<organism evidence="6 7">
    <name type="scientific">Terricaulis silvestris</name>
    <dbReference type="NCBI Taxonomy" id="2686094"/>
    <lineage>
        <taxon>Bacteria</taxon>
        <taxon>Pseudomonadati</taxon>
        <taxon>Pseudomonadota</taxon>
        <taxon>Alphaproteobacteria</taxon>
        <taxon>Caulobacterales</taxon>
        <taxon>Caulobacteraceae</taxon>
        <taxon>Terricaulis</taxon>
    </lineage>
</organism>
<dbReference type="EMBL" id="CP047045">
    <property type="protein sequence ID" value="QGZ94292.1"/>
    <property type="molecule type" value="Genomic_DNA"/>
</dbReference>
<evidence type="ECO:0000259" key="5">
    <source>
        <dbReference type="PROSITE" id="PS50977"/>
    </source>
</evidence>
<evidence type="ECO:0000256" key="3">
    <source>
        <dbReference type="ARBA" id="ARBA00023163"/>
    </source>
</evidence>
<dbReference type="PANTHER" id="PTHR30055:SF119">
    <property type="entry name" value="NALC"/>
    <property type="match status" value="1"/>
</dbReference>
<dbReference type="GO" id="GO:0000976">
    <property type="term" value="F:transcription cis-regulatory region binding"/>
    <property type="evidence" value="ECO:0007669"/>
    <property type="project" value="TreeGrafter"/>
</dbReference>
<evidence type="ECO:0000256" key="2">
    <source>
        <dbReference type="ARBA" id="ARBA00023125"/>
    </source>
</evidence>
<evidence type="ECO:0000256" key="4">
    <source>
        <dbReference type="PROSITE-ProRule" id="PRU00335"/>
    </source>
</evidence>
<accession>A0A6I6MRN8</accession>
<reference evidence="7" key="1">
    <citation type="submission" date="2019-12" db="EMBL/GenBank/DDBJ databases">
        <title>Complete genome of Terracaulis silvestris 0127_4.</title>
        <authorList>
            <person name="Vieira S."/>
            <person name="Riedel T."/>
            <person name="Sproer C."/>
            <person name="Pascual J."/>
            <person name="Boedeker C."/>
            <person name="Overmann J."/>
        </authorList>
    </citation>
    <scope>NUCLEOTIDE SEQUENCE [LARGE SCALE GENOMIC DNA]</scope>
    <source>
        <strain evidence="7">0127_4</strain>
    </source>
</reference>
<proteinExistence type="predicted"/>
<dbReference type="RefSeq" id="WP_228445887.1">
    <property type="nucleotide sequence ID" value="NZ_CP047045.1"/>
</dbReference>
<dbReference type="Gene3D" id="1.10.10.60">
    <property type="entry name" value="Homeodomain-like"/>
    <property type="match status" value="1"/>
</dbReference>
<gene>
    <name evidence="6" type="primary">comR</name>
    <name evidence="6" type="ORF">DSM104635_01108</name>
</gene>
<dbReference type="Pfam" id="PF14246">
    <property type="entry name" value="TetR_C_7"/>
    <property type="match status" value="1"/>
</dbReference>
<protein>
    <submittedName>
        <fullName evidence="6">Copper outer membrane regulator</fullName>
    </submittedName>
</protein>
<dbReference type="PRINTS" id="PR00455">
    <property type="entry name" value="HTHTETR"/>
</dbReference>